<organism evidence="2 3">
    <name type="scientific">Folsomia candida</name>
    <name type="common">Springtail</name>
    <dbReference type="NCBI Taxonomy" id="158441"/>
    <lineage>
        <taxon>Eukaryota</taxon>
        <taxon>Metazoa</taxon>
        <taxon>Ecdysozoa</taxon>
        <taxon>Arthropoda</taxon>
        <taxon>Hexapoda</taxon>
        <taxon>Collembola</taxon>
        <taxon>Entomobryomorpha</taxon>
        <taxon>Isotomoidea</taxon>
        <taxon>Isotomidae</taxon>
        <taxon>Proisotominae</taxon>
        <taxon>Folsomia</taxon>
    </lineage>
</organism>
<name>A0A226F4U9_FOLCA</name>
<feature type="chain" id="PRO_5012895171" evidence="1">
    <location>
        <begin position="19"/>
        <end position="250"/>
    </location>
</feature>
<dbReference type="EMBL" id="LNIX01000001">
    <property type="protein sequence ID" value="OXA64832.1"/>
    <property type="molecule type" value="Genomic_DNA"/>
</dbReference>
<evidence type="ECO:0000313" key="3">
    <source>
        <dbReference type="Proteomes" id="UP000198287"/>
    </source>
</evidence>
<feature type="signal peptide" evidence="1">
    <location>
        <begin position="1"/>
        <end position="18"/>
    </location>
</feature>
<accession>A0A226F4U9</accession>
<protein>
    <submittedName>
        <fullName evidence="2">Uncharacterized protein</fullName>
    </submittedName>
</protein>
<dbReference type="Proteomes" id="UP000198287">
    <property type="component" value="Unassembled WGS sequence"/>
</dbReference>
<keyword evidence="1" id="KW-0732">Signal</keyword>
<sequence>MTWFGIMLCLLGLSSCQAAVARHRRRSDERVGQFFPRNPRETVSDWLSYLAVSASPKRVDFSKNYVSHPSLQLLKDLYPTSHLSQSAPSHDYDYNGDNFPYPKSPYVTDLPSAAAVYNTIADCLHKLKLGAVDQFDAFPKIGDYQESELNNEKIATYAGPTLRKEGEKRDQIRTGEYKTGTGASDKVKSRAGQAWDGIKGRVLIPGVSEVVNVVSSKPGIVEGAFAPQFVEAKPGELTVQGVQSITQFQG</sequence>
<gene>
    <name evidence="2" type="ORF">Fcan01_00479</name>
</gene>
<proteinExistence type="predicted"/>
<keyword evidence="3" id="KW-1185">Reference proteome</keyword>
<evidence type="ECO:0000313" key="2">
    <source>
        <dbReference type="EMBL" id="OXA64832.1"/>
    </source>
</evidence>
<evidence type="ECO:0000256" key="1">
    <source>
        <dbReference type="SAM" id="SignalP"/>
    </source>
</evidence>
<reference evidence="2 3" key="1">
    <citation type="submission" date="2015-12" db="EMBL/GenBank/DDBJ databases">
        <title>The genome of Folsomia candida.</title>
        <authorList>
            <person name="Faddeeva A."/>
            <person name="Derks M.F."/>
            <person name="Anvar Y."/>
            <person name="Smit S."/>
            <person name="Van Straalen N."/>
            <person name="Roelofs D."/>
        </authorList>
    </citation>
    <scope>NUCLEOTIDE SEQUENCE [LARGE SCALE GENOMIC DNA]</scope>
    <source>
        <strain evidence="2 3">VU population</strain>
        <tissue evidence="2">Whole body</tissue>
    </source>
</reference>
<dbReference type="AlphaFoldDB" id="A0A226F4U9"/>
<comment type="caution">
    <text evidence="2">The sequence shown here is derived from an EMBL/GenBank/DDBJ whole genome shotgun (WGS) entry which is preliminary data.</text>
</comment>